<proteinExistence type="inferred from homology"/>
<comment type="pathway">
    <text evidence="5">Cofactor biosynthesis; nicotinate biosynthesis; nicotinate from nicotinamide: step 1/1.</text>
</comment>
<evidence type="ECO:0000256" key="6">
    <source>
        <dbReference type="ARBA" id="ARBA00039017"/>
    </source>
</evidence>
<evidence type="ECO:0000259" key="8">
    <source>
        <dbReference type="Pfam" id="PF00857"/>
    </source>
</evidence>
<accession>G0U214</accession>
<evidence type="ECO:0000256" key="4">
    <source>
        <dbReference type="ARBA" id="ARBA00022801"/>
    </source>
</evidence>
<evidence type="ECO:0000313" key="9">
    <source>
        <dbReference type="EMBL" id="CCC50317.1"/>
    </source>
</evidence>
<name>G0U214_TRYVY</name>
<dbReference type="AlphaFoldDB" id="G0U214"/>
<dbReference type="OMA" id="DFVDSWP"/>
<sequence>MTSKLEISPHHDALLIVDVQNDFVQPNGALAVPEGPEVVPVINHISSTYTFRAVVASKDWHPLNHISFRNEDGTGGTWPPHCQQSTKGAKLHPDLRQEKLTHIVHKATLADADSYSVFGDDSGRTTGLTEMLKGMGVRRLFICGLAYDFCVYHTSLDAARAGFEVFVLEDAVRAVFPDKMPEKRTHLRQEGVQLVTSFDLSCP</sequence>
<dbReference type="SUPFAM" id="SSF52499">
    <property type="entry name" value="Isochorismatase-like hydrolases"/>
    <property type="match status" value="1"/>
</dbReference>
<dbReference type="InterPro" id="IPR036380">
    <property type="entry name" value="Isochorismatase-like_sf"/>
</dbReference>
<dbReference type="VEuPathDB" id="TriTrypDB:TvY486_0901400"/>
<dbReference type="Pfam" id="PF00857">
    <property type="entry name" value="Isochorismatase"/>
    <property type="match status" value="1"/>
</dbReference>
<dbReference type="CDD" id="cd01011">
    <property type="entry name" value="nicotinamidase"/>
    <property type="match status" value="1"/>
</dbReference>
<protein>
    <recommendedName>
        <fullName evidence="6">nicotinamidase</fullName>
        <ecNumber evidence="6">3.5.1.19</ecNumber>
    </recommendedName>
    <alternativeName>
        <fullName evidence="7">Nicotinamide deamidase</fullName>
    </alternativeName>
</protein>
<dbReference type="GO" id="GO:0019363">
    <property type="term" value="P:pyridine nucleotide biosynthetic process"/>
    <property type="evidence" value="ECO:0007669"/>
    <property type="project" value="UniProtKB-KW"/>
</dbReference>
<dbReference type="GO" id="GO:0046872">
    <property type="term" value="F:metal ion binding"/>
    <property type="evidence" value="ECO:0007669"/>
    <property type="project" value="UniProtKB-KW"/>
</dbReference>
<evidence type="ECO:0000256" key="3">
    <source>
        <dbReference type="ARBA" id="ARBA00022723"/>
    </source>
</evidence>
<feature type="domain" description="Isochorismatase-like" evidence="8">
    <location>
        <begin position="13"/>
        <end position="196"/>
    </location>
</feature>
<dbReference type="PANTHER" id="PTHR11080:SF2">
    <property type="entry name" value="LD05707P"/>
    <property type="match status" value="1"/>
</dbReference>
<evidence type="ECO:0000256" key="2">
    <source>
        <dbReference type="ARBA" id="ARBA00022642"/>
    </source>
</evidence>
<keyword evidence="2" id="KW-0662">Pyridine nucleotide biosynthesis</keyword>
<comment type="similarity">
    <text evidence="1">Belongs to the isochorismatase family.</text>
</comment>
<dbReference type="InterPro" id="IPR052347">
    <property type="entry name" value="Isochorismatase_Nicotinamidase"/>
</dbReference>
<dbReference type="InterPro" id="IPR000868">
    <property type="entry name" value="Isochorismatase-like_dom"/>
</dbReference>
<dbReference type="PANTHER" id="PTHR11080">
    <property type="entry name" value="PYRAZINAMIDASE/NICOTINAMIDASE"/>
    <property type="match status" value="1"/>
</dbReference>
<keyword evidence="3" id="KW-0479">Metal-binding</keyword>
<reference evidence="9" key="1">
    <citation type="journal article" date="2012" name="Proc. Natl. Acad. Sci. U.S.A.">
        <title>Antigenic diversity is generated by distinct evolutionary mechanisms in African trypanosome species.</title>
        <authorList>
            <person name="Jackson A.P."/>
            <person name="Berry A."/>
            <person name="Aslett M."/>
            <person name="Allison H.C."/>
            <person name="Burton P."/>
            <person name="Vavrova-Anderson J."/>
            <person name="Brown R."/>
            <person name="Browne H."/>
            <person name="Corton N."/>
            <person name="Hauser H."/>
            <person name="Gamble J."/>
            <person name="Gilderthorp R."/>
            <person name="Marcello L."/>
            <person name="McQuillan J."/>
            <person name="Otto T.D."/>
            <person name="Quail M.A."/>
            <person name="Sanders M.J."/>
            <person name="van Tonder A."/>
            <person name="Ginger M.L."/>
            <person name="Field M.C."/>
            <person name="Barry J.D."/>
            <person name="Hertz-Fowler C."/>
            <person name="Berriman M."/>
        </authorList>
    </citation>
    <scope>NUCLEOTIDE SEQUENCE</scope>
    <source>
        <strain evidence="9">Y486</strain>
    </source>
</reference>
<dbReference type="EC" id="3.5.1.19" evidence="6"/>
<organism evidence="9">
    <name type="scientific">Trypanosoma vivax (strain Y486)</name>
    <dbReference type="NCBI Taxonomy" id="1055687"/>
    <lineage>
        <taxon>Eukaryota</taxon>
        <taxon>Discoba</taxon>
        <taxon>Euglenozoa</taxon>
        <taxon>Kinetoplastea</taxon>
        <taxon>Metakinetoplastina</taxon>
        <taxon>Trypanosomatida</taxon>
        <taxon>Trypanosomatidae</taxon>
        <taxon>Trypanosoma</taxon>
        <taxon>Duttonella</taxon>
    </lineage>
</organism>
<dbReference type="Gene3D" id="3.40.50.850">
    <property type="entry name" value="Isochorismatase-like"/>
    <property type="match status" value="1"/>
</dbReference>
<dbReference type="GO" id="GO:0008936">
    <property type="term" value="F:nicotinamidase activity"/>
    <property type="evidence" value="ECO:0007669"/>
    <property type="project" value="UniProtKB-EC"/>
</dbReference>
<evidence type="ECO:0000256" key="5">
    <source>
        <dbReference type="ARBA" id="ARBA00037900"/>
    </source>
</evidence>
<dbReference type="EMBL" id="HE573025">
    <property type="protein sequence ID" value="CCC50317.1"/>
    <property type="molecule type" value="Genomic_DNA"/>
</dbReference>
<evidence type="ECO:0000256" key="7">
    <source>
        <dbReference type="ARBA" id="ARBA00043224"/>
    </source>
</evidence>
<keyword evidence="4" id="KW-0378">Hydrolase</keyword>
<evidence type="ECO:0000256" key="1">
    <source>
        <dbReference type="ARBA" id="ARBA00006336"/>
    </source>
</evidence>
<gene>
    <name evidence="9" type="ORF">TVY486_0901400</name>
</gene>